<name>A0A7J7NI69_9MAGN</name>
<dbReference type="InterPro" id="IPR023213">
    <property type="entry name" value="CAT-like_dom_sf"/>
</dbReference>
<dbReference type="PANTHER" id="PTHR31642">
    <property type="entry name" value="TRICHOTHECENE 3-O-ACETYLTRANSFERASE"/>
    <property type="match status" value="1"/>
</dbReference>
<protein>
    <submittedName>
        <fullName evidence="2">Uncharacterized protein</fullName>
    </submittedName>
</protein>
<dbReference type="OrthoDB" id="671439at2759"/>
<comment type="caution">
    <text evidence="2">The sequence shown here is derived from an EMBL/GenBank/DDBJ whole genome shotgun (WGS) entry which is preliminary data.</text>
</comment>
<proteinExistence type="inferred from homology"/>
<gene>
    <name evidence="2" type="ORF">GIB67_030644</name>
</gene>
<dbReference type="Proteomes" id="UP000541444">
    <property type="component" value="Unassembled WGS sequence"/>
</dbReference>
<dbReference type="EMBL" id="JACGCM010000767">
    <property type="protein sequence ID" value="KAF6166951.1"/>
    <property type="molecule type" value="Genomic_DNA"/>
</dbReference>
<dbReference type="PANTHER" id="PTHR31642:SF26">
    <property type="entry name" value="HXXXD-TYPE ACYL-TRANSFERASE FAMILY PROTEIN"/>
    <property type="match status" value="1"/>
</dbReference>
<evidence type="ECO:0000256" key="1">
    <source>
        <dbReference type="ARBA" id="ARBA00009861"/>
    </source>
</evidence>
<dbReference type="InterPro" id="IPR050317">
    <property type="entry name" value="Plant_Fungal_Acyltransferase"/>
</dbReference>
<reference evidence="2 3" key="1">
    <citation type="journal article" date="2020" name="IScience">
        <title>Genome Sequencing of the Endangered Kingdonia uniflora (Circaeasteraceae, Ranunculales) Reveals Potential Mechanisms of Evolutionary Specialization.</title>
        <authorList>
            <person name="Sun Y."/>
            <person name="Deng T."/>
            <person name="Zhang A."/>
            <person name="Moore M.J."/>
            <person name="Landis J.B."/>
            <person name="Lin N."/>
            <person name="Zhang H."/>
            <person name="Zhang X."/>
            <person name="Huang J."/>
            <person name="Zhang X."/>
            <person name="Sun H."/>
            <person name="Wang H."/>
        </authorList>
    </citation>
    <scope>NUCLEOTIDE SEQUENCE [LARGE SCALE GENOMIC DNA]</scope>
    <source>
        <strain evidence="2">TB1705</strain>
        <tissue evidence="2">Leaf</tissue>
    </source>
</reference>
<keyword evidence="3" id="KW-1185">Reference proteome</keyword>
<evidence type="ECO:0000313" key="2">
    <source>
        <dbReference type="EMBL" id="KAF6166951.1"/>
    </source>
</evidence>
<dbReference type="Gene3D" id="3.30.559.10">
    <property type="entry name" value="Chloramphenicol acetyltransferase-like domain"/>
    <property type="match status" value="2"/>
</dbReference>
<dbReference type="Pfam" id="PF02458">
    <property type="entry name" value="Transferase"/>
    <property type="match status" value="1"/>
</dbReference>
<organism evidence="2 3">
    <name type="scientific">Kingdonia uniflora</name>
    <dbReference type="NCBI Taxonomy" id="39325"/>
    <lineage>
        <taxon>Eukaryota</taxon>
        <taxon>Viridiplantae</taxon>
        <taxon>Streptophyta</taxon>
        <taxon>Embryophyta</taxon>
        <taxon>Tracheophyta</taxon>
        <taxon>Spermatophyta</taxon>
        <taxon>Magnoliopsida</taxon>
        <taxon>Ranunculales</taxon>
        <taxon>Circaeasteraceae</taxon>
        <taxon>Kingdonia</taxon>
    </lineage>
</organism>
<sequence>MRFRDGGRYRVLDNSNKVGMADVSIVCKRTVVSTKAVQPGQFYQLSVLDRIMEPNNIRMVYYYRFPSETTELGSVTKKLRELLSEVLTSYSIVTGRLQKNPDGEWMVKCNDAGVRMIEATAKGSVDKWLQTADREKELNLIYWEEMFHKPYFWSTFYVQLTEFEQGGVAIGLSCTHLLADATSATMLIKSWAETSLLGKMTTPPQYQPLPSPTIGKTDDTHNDLINHYKSSMNSSYAPRSTRHVTITFKFTDAMVIRLSEDALPGTRILNATISTPFAALSGLMWVSISHVKGMRNRFVDLSLSLDVRPLLGLLKGFFGNCTVFSKVCQKDDGLYKVDLANATEAIVDSAAKLTEEEIIAFIKWLESNILGHKQPHYPPINGPELICANLESLDPFSAMFDSWLEPLRVSYYLEHVFGQGQVLILPSPRDEGSSSRIVMVTLPEDEAVKLCEHDLILKYSPTILMGGHKK</sequence>
<accession>A0A7J7NI69</accession>
<comment type="similarity">
    <text evidence="1">Belongs to the plant acyltransferase family.</text>
</comment>
<dbReference type="GO" id="GO:0016747">
    <property type="term" value="F:acyltransferase activity, transferring groups other than amino-acyl groups"/>
    <property type="evidence" value="ECO:0007669"/>
    <property type="project" value="TreeGrafter"/>
</dbReference>
<evidence type="ECO:0000313" key="3">
    <source>
        <dbReference type="Proteomes" id="UP000541444"/>
    </source>
</evidence>
<dbReference type="AlphaFoldDB" id="A0A7J7NI69"/>